<dbReference type="AlphaFoldDB" id="A0A2P0QJC4"/>
<name>A0A2P0QJC4_9PROT</name>
<reference evidence="3" key="1">
    <citation type="submission" date="2016-12" db="EMBL/GenBank/DDBJ databases">
        <title>Arsenic respiratory pathways in the anoxic pelagic waters of the Pacific Ocean.</title>
        <authorList>
            <person name="Saunders J.K."/>
            <person name="Fuchsman C.A."/>
            <person name="McKay C."/>
            <person name="Rocap G."/>
        </authorList>
    </citation>
    <scope>NUCLEOTIDE SEQUENCE</scope>
</reference>
<dbReference type="NCBIfam" id="NF037995">
    <property type="entry name" value="TRAP_S1"/>
    <property type="match status" value="1"/>
</dbReference>
<proteinExistence type="predicted"/>
<evidence type="ECO:0000256" key="2">
    <source>
        <dbReference type="SAM" id="SignalP"/>
    </source>
</evidence>
<protein>
    <submittedName>
        <fullName evidence="3">TRAP transporter solute receptor DctP/TeaA</fullName>
    </submittedName>
</protein>
<organism evidence="3">
    <name type="scientific">uncultured Pseudomonadota bacterium</name>
    <dbReference type="NCBI Taxonomy" id="153809"/>
    <lineage>
        <taxon>Bacteria</taxon>
        <taxon>Pseudomonadati</taxon>
        <taxon>Pseudomonadota</taxon>
        <taxon>environmental samples</taxon>
    </lineage>
</organism>
<evidence type="ECO:0000313" key="3">
    <source>
        <dbReference type="EMBL" id="ART90557.1"/>
    </source>
</evidence>
<dbReference type="EMBL" id="KY400105">
    <property type="protein sequence ID" value="ART90557.1"/>
    <property type="molecule type" value="Genomic_DNA"/>
</dbReference>
<keyword evidence="1 2" id="KW-0732">Signal</keyword>
<accession>A0A2P0QJC4</accession>
<dbReference type="InterPro" id="IPR018389">
    <property type="entry name" value="DctP_fam"/>
</dbReference>
<sequence length="339" mass="37113">MRKPKRLVAAVSMLLAATPAQAADVEWTWQASTSAGEIAFVITKEFTDSIEMLTDGRLAVRLVPVGSVVQYNETLDAVGTGLLDGHITATVYFSGKDPAFALLGDLIAAYEHPEQVFMFLRHGGGDALLRELMAPYGVHYIGGSATGKEAFVSKIPIRRVDDFAGVKLRAPEGMAQDIFERIGAAPVNLPAAEVYTAVERGVVDAADWATYSMNHQLGFHAIARYPIYPGIHSMPVIDISVNAEKWNALPDDLKAILEMGVRDFAGDVTRRLELQDLADVAADRAKGIEVVDWPKAERDRMREIAVEIWQDWAGRSKMARRAYEAQTAFLRAIGLLATE</sequence>
<dbReference type="InterPro" id="IPR038404">
    <property type="entry name" value="TRAP_DctP_sf"/>
</dbReference>
<keyword evidence="3" id="KW-0675">Receptor</keyword>
<feature type="chain" id="PRO_5015139543" evidence="2">
    <location>
        <begin position="23"/>
        <end position="339"/>
    </location>
</feature>
<feature type="signal peptide" evidence="2">
    <location>
        <begin position="1"/>
        <end position="22"/>
    </location>
</feature>
<dbReference type="PANTHER" id="PTHR33376:SF5">
    <property type="entry name" value="EXTRACYTOPLASMIC SOLUTE RECEPTOR PROTEIN"/>
    <property type="match status" value="1"/>
</dbReference>
<dbReference type="Gene3D" id="3.40.190.170">
    <property type="entry name" value="Bacterial extracellular solute-binding protein, family 7"/>
    <property type="match status" value="1"/>
</dbReference>
<dbReference type="PANTHER" id="PTHR33376">
    <property type="match status" value="1"/>
</dbReference>
<dbReference type="Pfam" id="PF03480">
    <property type="entry name" value="DctP"/>
    <property type="match status" value="1"/>
</dbReference>
<dbReference type="CDD" id="cd13604">
    <property type="entry name" value="PBP2_TRAP_ketoacid_lactate_like"/>
    <property type="match status" value="1"/>
</dbReference>
<evidence type="ECO:0000256" key="1">
    <source>
        <dbReference type="ARBA" id="ARBA00022729"/>
    </source>
</evidence>
<dbReference type="GO" id="GO:0055085">
    <property type="term" value="P:transmembrane transport"/>
    <property type="evidence" value="ECO:0007669"/>
    <property type="project" value="InterPro"/>
</dbReference>